<evidence type="ECO:0000313" key="1">
    <source>
        <dbReference type="EMBL" id="JAE14667.1"/>
    </source>
</evidence>
<dbReference type="EMBL" id="GBRH01183229">
    <property type="protein sequence ID" value="JAE14667.1"/>
    <property type="molecule type" value="Transcribed_RNA"/>
</dbReference>
<sequence>MGLLVQESIVLSSCSSLYSY</sequence>
<accession>A0A0A9FQV3</accession>
<name>A0A0A9FQV3_ARUDO</name>
<proteinExistence type="predicted"/>
<protein>
    <submittedName>
        <fullName evidence="1">Uncharacterized protein</fullName>
    </submittedName>
</protein>
<dbReference type="AlphaFoldDB" id="A0A0A9FQV3"/>
<reference evidence="1" key="1">
    <citation type="submission" date="2014-09" db="EMBL/GenBank/DDBJ databases">
        <authorList>
            <person name="Magalhaes I.L.F."/>
            <person name="Oliveira U."/>
            <person name="Santos F.R."/>
            <person name="Vidigal T.H.D.A."/>
            <person name="Brescovit A.D."/>
            <person name="Santos A.J."/>
        </authorList>
    </citation>
    <scope>NUCLEOTIDE SEQUENCE</scope>
    <source>
        <tissue evidence="1">Shoot tissue taken approximately 20 cm above the soil surface</tissue>
    </source>
</reference>
<organism evidence="1">
    <name type="scientific">Arundo donax</name>
    <name type="common">Giant reed</name>
    <name type="synonym">Donax arundinaceus</name>
    <dbReference type="NCBI Taxonomy" id="35708"/>
    <lineage>
        <taxon>Eukaryota</taxon>
        <taxon>Viridiplantae</taxon>
        <taxon>Streptophyta</taxon>
        <taxon>Embryophyta</taxon>
        <taxon>Tracheophyta</taxon>
        <taxon>Spermatophyta</taxon>
        <taxon>Magnoliopsida</taxon>
        <taxon>Liliopsida</taxon>
        <taxon>Poales</taxon>
        <taxon>Poaceae</taxon>
        <taxon>PACMAD clade</taxon>
        <taxon>Arundinoideae</taxon>
        <taxon>Arundineae</taxon>
        <taxon>Arundo</taxon>
    </lineage>
</organism>
<reference evidence="1" key="2">
    <citation type="journal article" date="2015" name="Data Brief">
        <title>Shoot transcriptome of the giant reed, Arundo donax.</title>
        <authorList>
            <person name="Barrero R.A."/>
            <person name="Guerrero F.D."/>
            <person name="Moolhuijzen P."/>
            <person name="Goolsby J.A."/>
            <person name="Tidwell J."/>
            <person name="Bellgard S.E."/>
            <person name="Bellgard M.I."/>
        </authorList>
    </citation>
    <scope>NUCLEOTIDE SEQUENCE</scope>
    <source>
        <tissue evidence="1">Shoot tissue taken approximately 20 cm above the soil surface</tissue>
    </source>
</reference>